<dbReference type="InterPro" id="IPR018743">
    <property type="entry name" value="DUF2292"/>
</dbReference>
<dbReference type="RefSeq" id="WP_123039459.1">
    <property type="nucleotide sequence ID" value="NZ_CP033433.1"/>
</dbReference>
<sequence length="64" mass="7316">MAKTVEWNDEWLARVQAAVEGLKYGTVQIVVHDGRIVQIERTERFRYETSADSRHAGQSQQAAK</sequence>
<reference evidence="1 2" key="1">
    <citation type="submission" date="2018-10" db="EMBL/GenBank/DDBJ databases">
        <title>Genome Sequence of Cohnella sp.</title>
        <authorList>
            <person name="Srinivasan S."/>
            <person name="Kim M.K."/>
        </authorList>
    </citation>
    <scope>NUCLEOTIDE SEQUENCE [LARGE SCALE GENOMIC DNA]</scope>
    <source>
        <strain evidence="1 2">18JY8-7</strain>
    </source>
</reference>
<dbReference type="EMBL" id="CP033433">
    <property type="protein sequence ID" value="AYQ71395.1"/>
    <property type="molecule type" value="Genomic_DNA"/>
</dbReference>
<proteinExistence type="predicted"/>
<protein>
    <submittedName>
        <fullName evidence="1">DUF2292 domain-containing protein</fullName>
    </submittedName>
</protein>
<gene>
    <name evidence="1" type="ORF">EAV92_01595</name>
</gene>
<name>A0A3G3JT44_9BACL</name>
<dbReference type="KEGG" id="coh:EAV92_01595"/>
<evidence type="ECO:0000313" key="1">
    <source>
        <dbReference type="EMBL" id="AYQ71395.1"/>
    </source>
</evidence>
<evidence type="ECO:0000313" key="2">
    <source>
        <dbReference type="Proteomes" id="UP000269097"/>
    </source>
</evidence>
<dbReference type="Proteomes" id="UP000269097">
    <property type="component" value="Chromosome"/>
</dbReference>
<dbReference type="Pfam" id="PF10055">
    <property type="entry name" value="DUF2292"/>
    <property type="match status" value="1"/>
</dbReference>
<accession>A0A3G3JT44</accession>
<keyword evidence="2" id="KW-1185">Reference proteome</keyword>
<dbReference type="AlphaFoldDB" id="A0A3G3JT44"/>
<organism evidence="1 2">
    <name type="scientific">Cohnella candidum</name>
    <dbReference type="NCBI Taxonomy" id="2674991"/>
    <lineage>
        <taxon>Bacteria</taxon>
        <taxon>Bacillati</taxon>
        <taxon>Bacillota</taxon>
        <taxon>Bacilli</taxon>
        <taxon>Bacillales</taxon>
        <taxon>Paenibacillaceae</taxon>
        <taxon>Cohnella</taxon>
    </lineage>
</organism>